<keyword evidence="7" id="KW-0325">Glycoprotein</keyword>
<dbReference type="InterPro" id="IPR017978">
    <property type="entry name" value="GPCR_3_C"/>
</dbReference>
<keyword evidence="10" id="KW-0732">Signal</keyword>
<dbReference type="PANTHER" id="PTHR10519">
    <property type="entry name" value="GABA-B RECEPTOR"/>
    <property type="match status" value="1"/>
</dbReference>
<keyword evidence="5 9" id="KW-0472">Membrane</keyword>
<feature type="chain" id="PRO_5020303294" evidence="10">
    <location>
        <begin position="26"/>
        <end position="834"/>
    </location>
</feature>
<dbReference type="Proteomes" id="UP000269721">
    <property type="component" value="Unassembled WGS sequence"/>
</dbReference>
<accession>A0A4V1IS81</accession>
<feature type="transmembrane region" description="Helical" evidence="9">
    <location>
        <begin position="476"/>
        <end position="495"/>
    </location>
</feature>
<protein>
    <submittedName>
        <fullName evidence="12">Periplasmic binding protein-like I</fullName>
    </submittedName>
</protein>
<gene>
    <name evidence="12" type="ORF">BDK51DRAFT_29189</name>
</gene>
<dbReference type="GO" id="GO:0038039">
    <property type="term" value="C:G protein-coupled receptor heterodimeric complex"/>
    <property type="evidence" value="ECO:0007669"/>
    <property type="project" value="TreeGrafter"/>
</dbReference>
<evidence type="ECO:0000256" key="3">
    <source>
        <dbReference type="ARBA" id="ARBA00022989"/>
    </source>
</evidence>
<keyword evidence="3 9" id="KW-1133">Transmembrane helix</keyword>
<evidence type="ECO:0000313" key="13">
    <source>
        <dbReference type="Proteomes" id="UP000269721"/>
    </source>
</evidence>
<feature type="transmembrane region" description="Helical" evidence="9">
    <location>
        <begin position="655"/>
        <end position="678"/>
    </location>
</feature>
<evidence type="ECO:0000313" key="12">
    <source>
        <dbReference type="EMBL" id="RKO92637.1"/>
    </source>
</evidence>
<evidence type="ECO:0000256" key="7">
    <source>
        <dbReference type="ARBA" id="ARBA00023180"/>
    </source>
</evidence>
<dbReference type="PROSITE" id="PS50259">
    <property type="entry name" value="G_PROTEIN_RECEP_F3_4"/>
    <property type="match status" value="1"/>
</dbReference>
<sequence length="834" mass="90018">MLLPSQPAGLLQATIVAALAGELFAATTPATNTANIRLAAIMPFSYYENDGNSVNKTIRMAIDDINAQALIPDANFTVDLFDTAHQIGLVISEGFHVGLAGYNGVIGEDNSASSESLSYALASSKLFMCSGDSSDPALSDKTLFPNFFRICPSDDEQSLVMLSFLQSQSWSHAAILASNDNYGQGLANALQNAAMSYGVEILLRSDYDPTDDEGLAAKVSNTKLTGDDQQVPIVLIEAAKQNMIGDQFVWISDDAAYAVSGDGYPANVTKLFQGMFFTSPLEYTSTPIANKLVAAFEKRYGFYPEQEAGLYYDATWAMALALSNVMTKYGQTPDDIVSNRWLNLNLTIQEFTNFRWSRGGGADEKRSTLMLTPTSLFLAVFLGYRVQYRIPPSDLPVLLDDTLGFHQPAVAAIVVLAALVTVVITATLPILFLLRDDRTLHLLSTPFMATSAVGMLMLLIAIFIDSSHTPTAGTCNAYMAFTCLGFGIVVGSILGEGEMEGERQNGKEGVETNRIYRLYENHRALSRPLRPAHLFTGLGATLVGEFIILIVWIAGFSLEPVSYQDLVSDSFYYQCHSTDSTAESALTAGLFGYNAILLLLCCFFSLKTRNVASEFHEAKAIGIAVYNIAICVIIACIMTYLTSSTMVVHFVVKSLMAMIAITVTWAMTTGRFVIIAVMRMRDGSLERSAGGGSAASDSMPKIGISAKRVGPQLSIVRAPQTSAGIAKFIRAAVRGASPATSNSQWRSFTVVLIAQPLNCVLLMGQDTSFRSLVIPALSIAASKEGGKGRLTIAWGKGKISIQLGSEREVDEWLEIFETIKKGGEQSSTGFEDAI</sequence>
<evidence type="ECO:0000256" key="4">
    <source>
        <dbReference type="ARBA" id="ARBA00023040"/>
    </source>
</evidence>
<dbReference type="PANTHER" id="PTHR10519:SF20">
    <property type="entry name" value="G-PROTEIN COUPLED RECEPTOR 156-RELATED"/>
    <property type="match status" value="1"/>
</dbReference>
<evidence type="ECO:0000256" key="2">
    <source>
        <dbReference type="ARBA" id="ARBA00022692"/>
    </source>
</evidence>
<dbReference type="InterPro" id="IPR028082">
    <property type="entry name" value="Peripla_BP_I"/>
</dbReference>
<dbReference type="PRINTS" id="PR01177">
    <property type="entry name" value="GABAB1RECPTR"/>
</dbReference>
<feature type="signal peptide" evidence="10">
    <location>
        <begin position="1"/>
        <end position="25"/>
    </location>
</feature>
<feature type="transmembrane region" description="Helical" evidence="9">
    <location>
        <begin position="586"/>
        <end position="606"/>
    </location>
</feature>
<feature type="transmembrane region" description="Helical" evidence="9">
    <location>
        <begin position="446"/>
        <end position="464"/>
    </location>
</feature>
<evidence type="ECO:0000256" key="9">
    <source>
        <dbReference type="SAM" id="Phobius"/>
    </source>
</evidence>
<keyword evidence="13" id="KW-1185">Reference proteome</keyword>
<name>A0A4V1IS81_9FUNG</name>
<keyword evidence="4" id="KW-0297">G-protein coupled receptor</keyword>
<dbReference type="Gene3D" id="3.40.50.2300">
    <property type="match status" value="2"/>
</dbReference>
<evidence type="ECO:0000256" key="6">
    <source>
        <dbReference type="ARBA" id="ARBA00023170"/>
    </source>
</evidence>
<organism evidence="12 13">
    <name type="scientific">Blyttiomyces helicus</name>
    <dbReference type="NCBI Taxonomy" id="388810"/>
    <lineage>
        <taxon>Eukaryota</taxon>
        <taxon>Fungi</taxon>
        <taxon>Fungi incertae sedis</taxon>
        <taxon>Chytridiomycota</taxon>
        <taxon>Chytridiomycota incertae sedis</taxon>
        <taxon>Chytridiomycetes</taxon>
        <taxon>Chytridiomycetes incertae sedis</taxon>
        <taxon>Blyttiomyces</taxon>
    </lineage>
</organism>
<proteinExistence type="predicted"/>
<evidence type="ECO:0000256" key="10">
    <source>
        <dbReference type="SAM" id="SignalP"/>
    </source>
</evidence>
<keyword evidence="8" id="KW-0807">Transducer</keyword>
<evidence type="ECO:0000256" key="8">
    <source>
        <dbReference type="ARBA" id="ARBA00023224"/>
    </source>
</evidence>
<dbReference type="Pfam" id="PF00003">
    <property type="entry name" value="7tm_3"/>
    <property type="match status" value="1"/>
</dbReference>
<evidence type="ECO:0000256" key="5">
    <source>
        <dbReference type="ARBA" id="ARBA00023136"/>
    </source>
</evidence>
<reference evidence="13" key="1">
    <citation type="journal article" date="2018" name="Nat. Microbiol.">
        <title>Leveraging single-cell genomics to expand the fungal tree of life.</title>
        <authorList>
            <person name="Ahrendt S.R."/>
            <person name="Quandt C.A."/>
            <person name="Ciobanu D."/>
            <person name="Clum A."/>
            <person name="Salamov A."/>
            <person name="Andreopoulos B."/>
            <person name="Cheng J.F."/>
            <person name="Woyke T."/>
            <person name="Pelin A."/>
            <person name="Henrissat B."/>
            <person name="Reynolds N.K."/>
            <person name="Benny G.L."/>
            <person name="Smith M.E."/>
            <person name="James T.Y."/>
            <person name="Grigoriev I.V."/>
        </authorList>
    </citation>
    <scope>NUCLEOTIDE SEQUENCE [LARGE SCALE GENOMIC DNA]</scope>
</reference>
<feature type="domain" description="G-protein coupled receptors family 3 profile" evidence="11">
    <location>
        <begin position="410"/>
        <end position="679"/>
    </location>
</feature>
<feature type="transmembrane region" description="Helical" evidence="9">
    <location>
        <begin position="532"/>
        <end position="554"/>
    </location>
</feature>
<dbReference type="InterPro" id="IPR002455">
    <property type="entry name" value="GPCR3_GABA-B"/>
</dbReference>
<dbReference type="GO" id="GO:0004965">
    <property type="term" value="F:G protein-coupled GABA receptor activity"/>
    <property type="evidence" value="ECO:0007669"/>
    <property type="project" value="InterPro"/>
</dbReference>
<feature type="transmembrane region" description="Helical" evidence="9">
    <location>
        <begin position="618"/>
        <end position="643"/>
    </location>
</feature>
<keyword evidence="2 9" id="KW-0812">Transmembrane</keyword>
<comment type="subcellular location">
    <subcellularLocation>
        <location evidence="1">Membrane</location>
        <topology evidence="1">Multi-pass membrane protein</topology>
    </subcellularLocation>
</comment>
<feature type="transmembrane region" description="Helical" evidence="9">
    <location>
        <begin position="409"/>
        <end position="434"/>
    </location>
</feature>
<dbReference type="GO" id="GO:0007214">
    <property type="term" value="P:gamma-aminobutyric acid signaling pathway"/>
    <property type="evidence" value="ECO:0007669"/>
    <property type="project" value="TreeGrafter"/>
</dbReference>
<dbReference type="EMBL" id="KZ994554">
    <property type="protein sequence ID" value="RKO92637.1"/>
    <property type="molecule type" value="Genomic_DNA"/>
</dbReference>
<dbReference type="AlphaFoldDB" id="A0A4V1IS81"/>
<dbReference type="InterPro" id="IPR001828">
    <property type="entry name" value="ANF_lig-bd_rcpt"/>
</dbReference>
<evidence type="ECO:0000256" key="1">
    <source>
        <dbReference type="ARBA" id="ARBA00004141"/>
    </source>
</evidence>
<dbReference type="OrthoDB" id="5597995at2759"/>
<dbReference type="Pfam" id="PF01094">
    <property type="entry name" value="ANF_receptor"/>
    <property type="match status" value="1"/>
</dbReference>
<evidence type="ECO:0000259" key="11">
    <source>
        <dbReference type="PROSITE" id="PS50259"/>
    </source>
</evidence>
<keyword evidence="6" id="KW-0675">Receptor</keyword>
<dbReference type="PRINTS" id="PR01176">
    <property type="entry name" value="GABABRECEPTR"/>
</dbReference>
<dbReference type="SUPFAM" id="SSF53822">
    <property type="entry name" value="Periplasmic binding protein-like I"/>
    <property type="match status" value="1"/>
</dbReference>